<dbReference type="Pfam" id="PF01627">
    <property type="entry name" value="Hpt"/>
    <property type="match status" value="1"/>
</dbReference>
<dbReference type="Proteomes" id="UP000619743">
    <property type="component" value="Unassembled WGS sequence"/>
</dbReference>
<feature type="modified residue" description="Phosphohistidine" evidence="2">
    <location>
        <position position="56"/>
    </location>
</feature>
<dbReference type="PROSITE" id="PS50894">
    <property type="entry name" value="HPT"/>
    <property type="match status" value="1"/>
</dbReference>
<keyword evidence="2" id="KW-0597">Phosphoprotein</keyword>
<evidence type="ECO:0000313" key="5">
    <source>
        <dbReference type="Proteomes" id="UP000619743"/>
    </source>
</evidence>
<sequence length="110" mass="12117">MDAQQHLLNRNTIESLKLQVGADMLPVVIATFVQEGEAAIEQLQHIDEQQLQRFCHTLKSSAAAIGADALAQEASKIDQQLKTISPVSIDTAPLLRLYRNTLIVLKSILN</sequence>
<evidence type="ECO:0000256" key="2">
    <source>
        <dbReference type="PROSITE-ProRule" id="PRU00110"/>
    </source>
</evidence>
<gene>
    <name evidence="4" type="ORF">GCM10011369_06710</name>
</gene>
<dbReference type="AlphaFoldDB" id="A0A8J2U2P4"/>
<evidence type="ECO:0000313" key="4">
    <source>
        <dbReference type="EMBL" id="GGA67713.1"/>
    </source>
</evidence>
<proteinExistence type="predicted"/>
<dbReference type="InterPro" id="IPR008207">
    <property type="entry name" value="Sig_transdc_His_kin_Hpt_dom"/>
</dbReference>
<dbReference type="SUPFAM" id="SSF47226">
    <property type="entry name" value="Histidine-containing phosphotransfer domain, HPT domain"/>
    <property type="match status" value="1"/>
</dbReference>
<evidence type="ECO:0000259" key="3">
    <source>
        <dbReference type="PROSITE" id="PS50894"/>
    </source>
</evidence>
<keyword evidence="1" id="KW-0902">Two-component regulatory system</keyword>
<reference evidence="5" key="1">
    <citation type="journal article" date="2019" name="Int. J. Syst. Evol. Microbiol.">
        <title>The Global Catalogue of Microorganisms (GCM) 10K type strain sequencing project: providing services to taxonomists for standard genome sequencing and annotation.</title>
        <authorList>
            <consortium name="The Broad Institute Genomics Platform"/>
            <consortium name="The Broad Institute Genome Sequencing Center for Infectious Disease"/>
            <person name="Wu L."/>
            <person name="Ma J."/>
        </authorList>
    </citation>
    <scope>NUCLEOTIDE SEQUENCE [LARGE SCALE GENOMIC DNA]</scope>
    <source>
        <strain evidence="5">CGMCC 1.10130</strain>
    </source>
</reference>
<keyword evidence="5" id="KW-1185">Reference proteome</keyword>
<accession>A0A8J2U2P4</accession>
<organism evidence="4 5">
    <name type="scientific">Neiella marina</name>
    <dbReference type="NCBI Taxonomy" id="508461"/>
    <lineage>
        <taxon>Bacteria</taxon>
        <taxon>Pseudomonadati</taxon>
        <taxon>Pseudomonadota</taxon>
        <taxon>Gammaproteobacteria</taxon>
        <taxon>Alteromonadales</taxon>
        <taxon>Echinimonadaceae</taxon>
        <taxon>Neiella</taxon>
    </lineage>
</organism>
<dbReference type="GO" id="GO:0000160">
    <property type="term" value="P:phosphorelay signal transduction system"/>
    <property type="evidence" value="ECO:0007669"/>
    <property type="project" value="UniProtKB-KW"/>
</dbReference>
<feature type="domain" description="HPt" evidence="3">
    <location>
        <begin position="17"/>
        <end position="110"/>
    </location>
</feature>
<dbReference type="EMBL" id="BMDX01000002">
    <property type="protein sequence ID" value="GGA67713.1"/>
    <property type="molecule type" value="Genomic_DNA"/>
</dbReference>
<comment type="caution">
    <text evidence="4">The sequence shown here is derived from an EMBL/GenBank/DDBJ whole genome shotgun (WGS) entry which is preliminary data.</text>
</comment>
<protein>
    <recommendedName>
        <fullName evidence="3">HPt domain-containing protein</fullName>
    </recommendedName>
</protein>
<dbReference type="Gene3D" id="1.20.120.160">
    <property type="entry name" value="HPT domain"/>
    <property type="match status" value="1"/>
</dbReference>
<evidence type="ECO:0000256" key="1">
    <source>
        <dbReference type="ARBA" id="ARBA00023012"/>
    </source>
</evidence>
<dbReference type="GO" id="GO:0004672">
    <property type="term" value="F:protein kinase activity"/>
    <property type="evidence" value="ECO:0007669"/>
    <property type="project" value="UniProtKB-ARBA"/>
</dbReference>
<name>A0A8J2U2P4_9GAMM</name>
<dbReference type="InterPro" id="IPR036641">
    <property type="entry name" value="HPT_dom_sf"/>
</dbReference>